<evidence type="ECO:0000256" key="1">
    <source>
        <dbReference type="SAM" id="MobiDB-lite"/>
    </source>
</evidence>
<proteinExistence type="predicted"/>
<gene>
    <name evidence="2" type="ORF">GCM10012287_26690</name>
</gene>
<accession>A0ABQ2MCM3</accession>
<evidence type="ECO:0000313" key="3">
    <source>
        <dbReference type="Proteomes" id="UP000631535"/>
    </source>
</evidence>
<name>A0ABQ2MCM3_9ACTN</name>
<keyword evidence="3" id="KW-1185">Reference proteome</keyword>
<feature type="region of interest" description="Disordered" evidence="1">
    <location>
        <begin position="88"/>
        <end position="157"/>
    </location>
</feature>
<sequence>MGKDRKAVRRTGQQVMHFGAHGWAVPVGLRRGQRGFQRMWRDETDRLRDGRVTPLMAWPPATHRFPYTALGVRTTAHGVAILLTGRAVTMPPGSSPGTPQGGGRAQGTHRQARRHPPALPDWRVVGVGQQECPNTPARRPEFAPPDGAEQAPDLEEPVITSMVRAVLPAQLTDSDPDMDEALRRVRSGGGR</sequence>
<dbReference type="EMBL" id="BMMP01000007">
    <property type="protein sequence ID" value="GGO49407.1"/>
    <property type="molecule type" value="Genomic_DNA"/>
</dbReference>
<protein>
    <submittedName>
        <fullName evidence="2">Uncharacterized protein</fullName>
    </submittedName>
</protein>
<organism evidence="2 3">
    <name type="scientific">Streptomyces daqingensis</name>
    <dbReference type="NCBI Taxonomy" id="1472640"/>
    <lineage>
        <taxon>Bacteria</taxon>
        <taxon>Bacillati</taxon>
        <taxon>Actinomycetota</taxon>
        <taxon>Actinomycetes</taxon>
        <taxon>Kitasatosporales</taxon>
        <taxon>Streptomycetaceae</taxon>
        <taxon>Streptomyces</taxon>
    </lineage>
</organism>
<reference evidence="3" key="1">
    <citation type="journal article" date="2019" name="Int. J. Syst. Evol. Microbiol.">
        <title>The Global Catalogue of Microorganisms (GCM) 10K type strain sequencing project: providing services to taxonomists for standard genome sequencing and annotation.</title>
        <authorList>
            <consortium name="The Broad Institute Genomics Platform"/>
            <consortium name="The Broad Institute Genome Sequencing Center for Infectious Disease"/>
            <person name="Wu L."/>
            <person name="Ma J."/>
        </authorList>
    </citation>
    <scope>NUCLEOTIDE SEQUENCE [LARGE SCALE GENOMIC DNA]</scope>
    <source>
        <strain evidence="3">CGMCC 4.7178</strain>
    </source>
</reference>
<feature type="region of interest" description="Disordered" evidence="1">
    <location>
        <begin position="169"/>
        <end position="191"/>
    </location>
</feature>
<dbReference type="Proteomes" id="UP000631535">
    <property type="component" value="Unassembled WGS sequence"/>
</dbReference>
<comment type="caution">
    <text evidence="2">The sequence shown here is derived from an EMBL/GenBank/DDBJ whole genome shotgun (WGS) entry which is preliminary data.</text>
</comment>
<evidence type="ECO:0000313" key="2">
    <source>
        <dbReference type="EMBL" id="GGO49407.1"/>
    </source>
</evidence>